<dbReference type="PANTHER" id="PTHR37534">
    <property type="entry name" value="TRANSCRIPTIONAL ACTIVATOR PROTEIN UGA3"/>
    <property type="match status" value="1"/>
</dbReference>
<dbReference type="Pfam" id="PF11951">
    <property type="entry name" value="Fungal_trans_2"/>
    <property type="match status" value="1"/>
</dbReference>
<feature type="region of interest" description="Disordered" evidence="3">
    <location>
        <begin position="135"/>
        <end position="170"/>
    </location>
</feature>
<dbReference type="GO" id="GO:0000981">
    <property type="term" value="F:DNA-binding transcription factor activity, RNA polymerase II-specific"/>
    <property type="evidence" value="ECO:0007669"/>
    <property type="project" value="InterPro"/>
</dbReference>
<protein>
    <recommendedName>
        <fullName evidence="4">Zn(2)-C6 fungal-type domain-containing protein</fullName>
    </recommendedName>
</protein>
<dbReference type="Pfam" id="PF00172">
    <property type="entry name" value="Zn_clus"/>
    <property type="match status" value="1"/>
</dbReference>
<dbReference type="CDD" id="cd00067">
    <property type="entry name" value="GAL4"/>
    <property type="match status" value="1"/>
</dbReference>
<feature type="region of interest" description="Disordered" evidence="3">
    <location>
        <begin position="1"/>
        <end position="53"/>
    </location>
</feature>
<dbReference type="SMART" id="SM00066">
    <property type="entry name" value="GAL4"/>
    <property type="match status" value="1"/>
</dbReference>
<evidence type="ECO:0000256" key="2">
    <source>
        <dbReference type="ARBA" id="ARBA00023242"/>
    </source>
</evidence>
<dbReference type="InterPro" id="IPR036864">
    <property type="entry name" value="Zn2-C6_fun-type_DNA-bd_sf"/>
</dbReference>
<comment type="caution">
    <text evidence="5">The sequence shown here is derived from an EMBL/GenBank/DDBJ whole genome shotgun (WGS) entry which is preliminary data.</text>
</comment>
<feature type="domain" description="Zn(2)-C6 fungal-type" evidence="4">
    <location>
        <begin position="53"/>
        <end position="83"/>
    </location>
</feature>
<keyword evidence="6" id="KW-1185">Reference proteome</keyword>
<dbReference type="SUPFAM" id="SSF57701">
    <property type="entry name" value="Zn2/Cys6 DNA-binding domain"/>
    <property type="match status" value="1"/>
</dbReference>
<proteinExistence type="predicted"/>
<evidence type="ECO:0000256" key="1">
    <source>
        <dbReference type="ARBA" id="ARBA00004123"/>
    </source>
</evidence>
<dbReference type="GO" id="GO:0005634">
    <property type="term" value="C:nucleus"/>
    <property type="evidence" value="ECO:0007669"/>
    <property type="project" value="UniProtKB-SubCell"/>
</dbReference>
<dbReference type="InterPro" id="IPR021858">
    <property type="entry name" value="Fun_TF"/>
</dbReference>
<evidence type="ECO:0000313" key="5">
    <source>
        <dbReference type="EMBL" id="KAG7531968.1"/>
    </source>
</evidence>
<dbReference type="Gene3D" id="4.10.240.10">
    <property type="entry name" value="Zn(2)-C6 fungal-type DNA-binding domain"/>
    <property type="match status" value="1"/>
</dbReference>
<dbReference type="PRINTS" id="PR00755">
    <property type="entry name" value="AFLATOXINBRP"/>
</dbReference>
<dbReference type="PROSITE" id="PS50048">
    <property type="entry name" value="ZN2_CY6_FUNGAL_2"/>
    <property type="match status" value="1"/>
</dbReference>
<keyword evidence="2" id="KW-0539">Nucleus</keyword>
<dbReference type="InterPro" id="IPR001138">
    <property type="entry name" value="Zn2Cys6_DnaBD"/>
</dbReference>
<organism evidence="5 6">
    <name type="scientific">Filobasidium floriforme</name>
    <dbReference type="NCBI Taxonomy" id="5210"/>
    <lineage>
        <taxon>Eukaryota</taxon>
        <taxon>Fungi</taxon>
        <taxon>Dikarya</taxon>
        <taxon>Basidiomycota</taxon>
        <taxon>Agaricomycotina</taxon>
        <taxon>Tremellomycetes</taxon>
        <taxon>Filobasidiales</taxon>
        <taxon>Filobasidiaceae</taxon>
        <taxon>Filobasidium</taxon>
    </lineage>
</organism>
<gene>
    <name evidence="5" type="ORF">FFLO_03975</name>
</gene>
<dbReference type="PANTHER" id="PTHR37534:SF20">
    <property type="entry name" value="PRO1A C6 ZINK-FINGER PROTEIN"/>
    <property type="match status" value="1"/>
</dbReference>
<evidence type="ECO:0000259" key="4">
    <source>
        <dbReference type="PROSITE" id="PS50048"/>
    </source>
</evidence>
<comment type="subcellular location">
    <subcellularLocation>
        <location evidence="1">Nucleus</location>
    </subcellularLocation>
</comment>
<dbReference type="PROSITE" id="PS00463">
    <property type="entry name" value="ZN2_CY6_FUNGAL_1"/>
    <property type="match status" value="1"/>
</dbReference>
<dbReference type="GO" id="GO:0008270">
    <property type="term" value="F:zinc ion binding"/>
    <property type="evidence" value="ECO:0007669"/>
    <property type="project" value="InterPro"/>
</dbReference>
<accession>A0A8K0JJV7</accession>
<name>A0A8K0JJV7_9TREE</name>
<feature type="compositionally biased region" description="Low complexity" evidence="3">
    <location>
        <begin position="135"/>
        <end position="153"/>
    </location>
</feature>
<reference evidence="5" key="1">
    <citation type="submission" date="2020-04" db="EMBL/GenBank/DDBJ databases">
        <title>Analysis of mating type loci in Filobasidium floriforme.</title>
        <authorList>
            <person name="Nowrousian M."/>
        </authorList>
    </citation>
    <scope>NUCLEOTIDE SEQUENCE</scope>
    <source>
        <strain evidence="5">CBS 6242</strain>
    </source>
</reference>
<sequence>MSTAGDDVSGRDSDSVQEPAAIGQAGRSSETITTASSPIAPRRRKFSRKSKDGCLPCKSRRVKCGEEKPSCKTCVLRRGRCTYPESEANSSSLHSPNVQDIESRTQSRFAIALAESLRSLNRSVGTTPGDPFAGFAFGNSSSSSRSARSGSSSTGRDHNGRGPTGRVIRDGITINHQPRLILDVGPSNHSIRGPNLFEDDSPNGSVRNFWPYPDMLWPPPAPSLPFLDAADALKPFFPRDMDRLLFHHFTDNLCQEMAAVRVDICQNPWLTQYAILATLLPHGFSPAHDAFRSSLLALASSDRNYKTSRPGSEYRQIALDLLHMTVSIGEAGPGTIEGDMIIASSLALTLRDKFAGDQRWEEGLLIGTSVILSAGGPLRFMAARPTPQRRFLIEQLVCLEVWAFSCVLRRPLLCDDLGEWFLDGAEYGLQDQVEIVHGIDRATMLLGCQAGHLWFEHVRLRQLEAAACAYPQVKAAIADQDLVWRGDLFNFSCKTAANTNKCQAADASNPMAFRVSIGNRAFTLSMDIWISQMLQEHPSEEWVKQVCAETVEMLDLAIGQGHSQGLLFAVRAAAEVAVDPDLRRKVSGLYDRVAHSYRCETAIAQKTTTRMWKILDEGTVDRVGTDFAEFLRMQECYVPVF</sequence>
<dbReference type="EMBL" id="JABELV010000078">
    <property type="protein sequence ID" value="KAG7531968.1"/>
    <property type="molecule type" value="Genomic_DNA"/>
</dbReference>
<dbReference type="AlphaFoldDB" id="A0A8K0JJV7"/>
<dbReference type="Proteomes" id="UP000812966">
    <property type="component" value="Unassembled WGS sequence"/>
</dbReference>
<feature type="compositionally biased region" description="Polar residues" evidence="3">
    <location>
        <begin position="26"/>
        <end position="37"/>
    </location>
</feature>
<evidence type="ECO:0000256" key="3">
    <source>
        <dbReference type="SAM" id="MobiDB-lite"/>
    </source>
</evidence>
<evidence type="ECO:0000313" key="6">
    <source>
        <dbReference type="Proteomes" id="UP000812966"/>
    </source>
</evidence>